<dbReference type="EMBL" id="JARAKH010000014">
    <property type="protein sequence ID" value="KAK8397149.1"/>
    <property type="molecule type" value="Genomic_DNA"/>
</dbReference>
<gene>
    <name evidence="1" type="ORF">O3P69_004684</name>
</gene>
<accession>A0AAW0UC15</accession>
<keyword evidence="2" id="KW-1185">Reference proteome</keyword>
<sequence>MPFRLRPLPACHRSFTSAQLTCPRSHRILGSALVTSLGPHVLLWVKDTCSGARFLVDLGAEVSVVPAMEEDHRSQPRTTYNLLAENHIPIATYCTWTLHLGLLPSSRFPWAFVVVDVDEPILGMDFLEAHNLLVDPHDGR</sequence>
<dbReference type="SUPFAM" id="SSF50630">
    <property type="entry name" value="Acid proteases"/>
    <property type="match status" value="1"/>
</dbReference>
<name>A0AAW0UC15_SCYPA</name>
<reference evidence="1 2" key="1">
    <citation type="submission" date="2023-03" db="EMBL/GenBank/DDBJ databases">
        <title>High-quality genome of Scylla paramamosain provides insights in environmental adaptation.</title>
        <authorList>
            <person name="Zhang L."/>
        </authorList>
    </citation>
    <scope>NUCLEOTIDE SEQUENCE [LARGE SCALE GENOMIC DNA]</scope>
    <source>
        <strain evidence="1">LZ_2023a</strain>
        <tissue evidence="1">Muscle</tissue>
    </source>
</reference>
<evidence type="ECO:0008006" key="3">
    <source>
        <dbReference type="Google" id="ProtNLM"/>
    </source>
</evidence>
<dbReference type="AlphaFoldDB" id="A0AAW0UC15"/>
<organism evidence="1 2">
    <name type="scientific">Scylla paramamosain</name>
    <name type="common">Mud crab</name>
    <dbReference type="NCBI Taxonomy" id="85552"/>
    <lineage>
        <taxon>Eukaryota</taxon>
        <taxon>Metazoa</taxon>
        <taxon>Ecdysozoa</taxon>
        <taxon>Arthropoda</taxon>
        <taxon>Crustacea</taxon>
        <taxon>Multicrustacea</taxon>
        <taxon>Malacostraca</taxon>
        <taxon>Eumalacostraca</taxon>
        <taxon>Eucarida</taxon>
        <taxon>Decapoda</taxon>
        <taxon>Pleocyemata</taxon>
        <taxon>Brachyura</taxon>
        <taxon>Eubrachyura</taxon>
        <taxon>Portunoidea</taxon>
        <taxon>Portunidae</taxon>
        <taxon>Portuninae</taxon>
        <taxon>Scylla</taxon>
    </lineage>
</organism>
<evidence type="ECO:0000313" key="2">
    <source>
        <dbReference type="Proteomes" id="UP001487740"/>
    </source>
</evidence>
<comment type="caution">
    <text evidence="1">The sequence shown here is derived from an EMBL/GenBank/DDBJ whole genome shotgun (WGS) entry which is preliminary data.</text>
</comment>
<dbReference type="Gene3D" id="2.40.70.10">
    <property type="entry name" value="Acid Proteases"/>
    <property type="match status" value="1"/>
</dbReference>
<proteinExistence type="predicted"/>
<evidence type="ECO:0000313" key="1">
    <source>
        <dbReference type="EMBL" id="KAK8397149.1"/>
    </source>
</evidence>
<protein>
    <recommendedName>
        <fullName evidence="3">Peptidase A2 domain-containing protein</fullName>
    </recommendedName>
</protein>
<dbReference type="InterPro" id="IPR021109">
    <property type="entry name" value="Peptidase_aspartic_dom_sf"/>
</dbReference>
<dbReference type="Proteomes" id="UP001487740">
    <property type="component" value="Unassembled WGS sequence"/>
</dbReference>